<dbReference type="SUPFAM" id="SSF81923">
    <property type="entry name" value="Double Clp-N motif"/>
    <property type="match status" value="1"/>
</dbReference>
<name>A0A4D4J1D6_9PSEU</name>
<dbReference type="RefSeq" id="WP_137812422.1">
    <property type="nucleotide sequence ID" value="NZ_BJFL01000003.1"/>
</dbReference>
<evidence type="ECO:0000259" key="2">
    <source>
        <dbReference type="PROSITE" id="PS51903"/>
    </source>
</evidence>
<dbReference type="Gene3D" id="1.10.1780.10">
    <property type="entry name" value="Clp, N-terminal domain"/>
    <property type="match status" value="1"/>
</dbReference>
<organism evidence="3 4">
    <name type="scientific">Gandjariella thermophila</name>
    <dbReference type="NCBI Taxonomy" id="1931992"/>
    <lineage>
        <taxon>Bacteria</taxon>
        <taxon>Bacillati</taxon>
        <taxon>Actinomycetota</taxon>
        <taxon>Actinomycetes</taxon>
        <taxon>Pseudonocardiales</taxon>
        <taxon>Pseudonocardiaceae</taxon>
        <taxon>Gandjariella</taxon>
    </lineage>
</organism>
<keyword evidence="1" id="KW-0677">Repeat</keyword>
<dbReference type="OrthoDB" id="3290891at2"/>
<dbReference type="AlphaFoldDB" id="A0A4D4J1D6"/>
<dbReference type="Proteomes" id="UP000298860">
    <property type="component" value="Unassembled WGS sequence"/>
</dbReference>
<dbReference type="PROSITE" id="PS51903">
    <property type="entry name" value="CLP_R"/>
    <property type="match status" value="1"/>
</dbReference>
<keyword evidence="4" id="KW-1185">Reference proteome</keyword>
<dbReference type="InterPro" id="IPR036628">
    <property type="entry name" value="Clp_N_dom_sf"/>
</dbReference>
<protein>
    <recommendedName>
        <fullName evidence="2">Clp R domain-containing protein</fullName>
    </recommendedName>
</protein>
<proteinExistence type="predicted"/>
<gene>
    <name evidence="3" type="ORF">GTS_08570</name>
</gene>
<feature type="domain" description="Clp R" evidence="2">
    <location>
        <begin position="84"/>
        <end position="230"/>
    </location>
</feature>
<dbReference type="EMBL" id="BJFL01000003">
    <property type="protein sequence ID" value="GDY29224.1"/>
    <property type="molecule type" value="Genomic_DNA"/>
</dbReference>
<accession>A0A4D4J1D6</accession>
<evidence type="ECO:0000256" key="1">
    <source>
        <dbReference type="PROSITE-ProRule" id="PRU01251"/>
    </source>
</evidence>
<dbReference type="InterPro" id="IPR044217">
    <property type="entry name" value="CLPT1/2"/>
</dbReference>
<dbReference type="PANTHER" id="PTHR47016">
    <property type="entry name" value="ATP-DEPENDENT CLP PROTEASE ATP-BINDING SUBUNIT CLPT1, CHLOROPLASTIC"/>
    <property type="match status" value="1"/>
</dbReference>
<reference evidence="4" key="1">
    <citation type="submission" date="2019-04" db="EMBL/GenBank/DDBJ databases">
        <title>Draft genome sequence of Pseudonocardiaceae bacterium SL3-2-4.</title>
        <authorList>
            <person name="Ningsih F."/>
            <person name="Yokota A."/>
            <person name="Sakai Y."/>
            <person name="Nanatani K."/>
            <person name="Yabe S."/>
            <person name="Oetari A."/>
            <person name="Sjamsuridzal W."/>
        </authorList>
    </citation>
    <scope>NUCLEOTIDE SEQUENCE [LARGE SCALE GENOMIC DNA]</scope>
    <source>
        <strain evidence="4">SL3-2-4</strain>
    </source>
</reference>
<dbReference type="Pfam" id="PF02861">
    <property type="entry name" value="Clp_N"/>
    <property type="match status" value="1"/>
</dbReference>
<evidence type="ECO:0000313" key="3">
    <source>
        <dbReference type="EMBL" id="GDY29224.1"/>
    </source>
</evidence>
<comment type="caution">
    <text evidence="3">The sequence shown here is derived from an EMBL/GenBank/DDBJ whole genome shotgun (WGS) entry which is preliminary data.</text>
</comment>
<sequence>MSSPLDMNLGDLITRVEKANPQATALEQVSMAQLVADTLDNLGDQLVGHFVTRARESGATWSQIGDALGVSKQAVQQRWSPEVFRKYTPRARHAVVLAQERARARKHSYIGTEHLLLGLLGEPEGLAAQVLAGHVDSLAEIERAVDAAMPPGGETSPGKIPFTPRAKEALEQAHSRSTELGHDFVGTEHLLLGLFHDPGGVAARVLADLGFDYDTVRADVLAGIARLTGKD</sequence>
<dbReference type="PANTHER" id="PTHR47016:SF5">
    <property type="entry name" value="CLP DOMAIN SUPERFAMILY PROTEIN"/>
    <property type="match status" value="1"/>
</dbReference>
<evidence type="ECO:0000313" key="4">
    <source>
        <dbReference type="Proteomes" id="UP000298860"/>
    </source>
</evidence>
<dbReference type="InterPro" id="IPR004176">
    <property type="entry name" value="Clp_R_N"/>
</dbReference>